<sequence length="1376" mass="155552">MQNMMEVSKLENRPIPYSLTEANLLRQVKESAAEGLFKSFQLLLGKDVRENSVKFEVLLGVYTNAIQFVKFLETALAISCINTEFRDLKRMVDGKIQFKISVPTIAHSDGRRPNKQKQYIVMKTCNKHHISAEIELSMTDIENMHLEPETPLDMTEYIGTVKTITSALQFGVDAMERGLVDTVLTVKLRHAPPLFILQSLSDPVYTERGLKKTVKSDLVAMFKDHLINHSFFMDKSEFSTNGKQYIIRILTDLINSVSDETVFKGMTTYTTDNDEPITGVIETTDNIMRKILSILGEYRDTVIGPAAYASYVIRGENLVTAVSYGRAMRSFENFINRLVENPSQQDTIANHYEGLTNNYGSLPKTSIPVSVIKIGNQNIALESLQRMYNEAQCPFPLNRKMQYAYYFPVGLYMPRPRYTTSTMVKMEDDHFLSTEAWIVNKNNTPLCFNYQNSLKTICHPRVHNPGPSLQALQVAFPEIDEALHYGVHSRPMGNMNLFELIEQYYDNKNDAICLPIAQACNMSTDDFLHPTNHMLLRMELNPMFDFYAEMLDGNGAAYRHSHRIMSGNLPQPLAPNDFHEARGRQFESATNFNHVIDDSTLEIIQNTAFDTTYPILCYVVEAMIHGQKEKFLMNMPLIALCINTYWANSGHIAFVNSFFMVKNICTYMGSGMINKDVYAIYRKIIGEIVTLKHALIKMIGTDTVDRVDIQGYINAIFDKNLLPPFAYDDIFSHLLEENDEIKFRVGDTMFGNGDRSDDFIETILDLESANNVSANIYNARNTVNWDQFQKLQLAAGRENMESLILEKIYYYIFLPVCTNGHMCGMGADFEHIAMALGYNGPVFGEMFNGTDTILEHLENGTLRDILVASEINPTIQMLRILGISYINCPQISQAVRVIGQRDICQRLGPDRNAYAEHTVLINSFVCFGIPERIRPTAATIFYPVPFHQFYCDPLVAANWNNPVQMFVVSNSGQRTPETFNVPDELMAEYTEWHRAPMTKYVTSCRPTTQALSTLTVMHNKLSPIAFICQSKNKIHPGFSLTVVRTDEVLSENMVYSGRASTSVFVGQPSVSRREVRADAVGFDIHHELASLDTGLRYSSATASAHVATITTDMGIHCQNLFAAFPNELYNHRNINNYIAQKIGVENSVNRHDPRTFIAGIGNSTNIPGLSHGQYSICEVILTPVTADVSYFQKPNSPRGRASCVISCDVNNHEKAEQFLYDHSLSDPAHEYRSTINPWASQKGSLGDILYNSTYRQVVAPGIYSPCKSFFNKEELLKNNKSFYTMVNEYSQRVGGYAATSNTELQYVVINGTDLFLEQPCIFIQEAFPTLSASHRAMLDEYMSAKSTHAPVHLGQYFIEETAPVKRVLKIGNKFSF</sequence>
<dbReference type="InterPro" id="IPR000912">
    <property type="entry name" value="Herpes_MCP"/>
</dbReference>
<dbReference type="Pfam" id="PF03122">
    <property type="entry name" value="Herpes_MCP"/>
    <property type="match status" value="1"/>
</dbReference>
<evidence type="ECO:0000256" key="4">
    <source>
        <dbReference type="ARBA" id="ARBA00022844"/>
    </source>
</evidence>
<evidence type="ECO:0000313" key="6">
    <source>
        <dbReference type="Proteomes" id="UP000325694"/>
    </source>
</evidence>
<evidence type="ECO:0000256" key="3">
    <source>
        <dbReference type="ARBA" id="ARBA00022680"/>
    </source>
</evidence>
<name>Q8B3Z6_9GAMA</name>
<keyword evidence="1" id="KW-0167">Capsid protein</keyword>
<keyword evidence="4" id="KW-0946">Virion</keyword>
<evidence type="ECO:0000313" key="5">
    <source>
        <dbReference type="EMBL" id="AAO12329.1"/>
    </source>
</evidence>
<reference evidence="5 6" key="1">
    <citation type="journal article" date="2003" name="Virology">
        <title>A novel porcine gammaherpesvirus.</title>
        <authorList>
            <person name="Chmielewicz B."/>
            <person name="Goltz M."/>
            <person name="Franz T."/>
            <person name="Bauer C."/>
            <person name="Brema S."/>
            <person name="Ellerbrok H."/>
            <person name="Beckmann S."/>
            <person name="Rziha H.J."/>
            <person name="Lahrmann K.H."/>
            <person name="Romero C."/>
            <person name="Ehlers B."/>
        </authorList>
    </citation>
    <scope>NUCLEOTIDE SEQUENCE [LARGE SCALE GENOMIC DNA]</scope>
    <source>
        <strain evidence="5">489</strain>
    </source>
</reference>
<evidence type="ECO:0000256" key="1">
    <source>
        <dbReference type="ARBA" id="ARBA00022561"/>
    </source>
</evidence>
<dbReference type="Proteomes" id="UP000325694">
    <property type="component" value="Segment"/>
</dbReference>
<proteinExistence type="inferred from homology"/>
<dbReference type="PRINTS" id="PR00235">
    <property type="entry name" value="HSVCAPSIDMCP"/>
</dbReference>
<organism evidence="5 6">
    <name type="scientific">Suid gammaherpesvirus 5</name>
    <dbReference type="NCBI Taxonomy" id="1960251"/>
    <lineage>
        <taxon>Viruses</taxon>
        <taxon>Duplodnaviria</taxon>
        <taxon>Heunggongvirae</taxon>
        <taxon>Peploviricota</taxon>
        <taxon>Herviviricetes</taxon>
        <taxon>Herpesvirales</taxon>
        <taxon>Orthoherpesviridae</taxon>
        <taxon>Gammaherpesvirinae</taxon>
        <taxon>Macavirus</taxon>
        <taxon>Macavirus suidgamma5</taxon>
    </lineage>
</organism>
<keyword evidence="3" id="KW-1147">T=16 icosahedral capsid protein</keyword>
<accession>Q8B3Z6</accession>
<evidence type="ECO:0000256" key="2">
    <source>
        <dbReference type="ARBA" id="ARBA00022562"/>
    </source>
</evidence>
<dbReference type="HAMAP" id="MF_04016">
    <property type="entry name" value="HSV_MCP"/>
    <property type="match status" value="1"/>
</dbReference>
<dbReference type="GO" id="GO:0039622">
    <property type="term" value="C:T=16 icosahedral viral capsid"/>
    <property type="evidence" value="ECO:0007669"/>
    <property type="project" value="UniProtKB-KW"/>
</dbReference>
<dbReference type="EMBL" id="AY170316">
    <property type="protein sequence ID" value="AAO12329.1"/>
    <property type="molecule type" value="Genomic_DNA"/>
</dbReference>
<dbReference type="InterPro" id="IPR023233">
    <property type="entry name" value="Herpes_MCP_upper_sf"/>
</dbReference>
<keyword evidence="6" id="KW-1185">Reference proteome</keyword>
<keyword evidence="2" id="KW-1048">Host nucleus</keyword>
<dbReference type="SUPFAM" id="SSF103417">
    <property type="entry name" value="Major capsid protein VP5"/>
    <property type="match status" value="1"/>
</dbReference>
<dbReference type="GO" id="GO:0005198">
    <property type="term" value="F:structural molecule activity"/>
    <property type="evidence" value="ECO:0007669"/>
    <property type="project" value="InterPro"/>
</dbReference>
<protein>
    <submittedName>
        <fullName evidence="5">Major capsid protein</fullName>
    </submittedName>
</protein>